<dbReference type="InterPro" id="IPR052895">
    <property type="entry name" value="HetReg/Transcr_Mod"/>
</dbReference>
<dbReference type="InterPro" id="IPR010730">
    <property type="entry name" value="HET"/>
</dbReference>
<gene>
    <name evidence="2" type="ORF">BU24DRAFT_354551</name>
</gene>
<dbReference type="GeneID" id="54281217"/>
<evidence type="ECO:0000259" key="1">
    <source>
        <dbReference type="Pfam" id="PF06985"/>
    </source>
</evidence>
<sequence>MSTLSSDSSVYTELLLQTERHIRLIRLLPGIEDDDIHLELSTSDLDSKPTYETLSYTWGDVSDPKSVHIRGLASDAPVSFAVTSNCYRALARLRLKQQARTIWVDAISINQNDVEERNSQVALMSRIYSEAANVVVYLGERTSNSDLALDFITECDNPSPDASSLSYPKEDELVKSLVDFFHRPWFSRVWVIQEIALPNSAIVHCGKRTIDWAAIQNFQRWNVNAKWLAELPFVLSMPKRSLELDEPEHAMLNALLKSRHCAATDPRDKVYALLPLLRKFNKRIELQPRYQDTATEVFTDCAKTLIATCGWDILHAVQGGSKLPDLPSWVPDWSVPPRREFIGNCGKEGMERGYYTHFWDRKRDFNVPYMPELVSKTLQSKPEKTSQMLRVHGFSCGKIAKIGSTYIASKTPFPYHEWRNMLDDETVKAIDRAEPAPAYRGDQDHLDYTFHWVLGAIERGVYPNALRMFLFPRKPGKSTRFEDISRWEEELRELASNKGVKDDDGVPELPFHEIPFHLAADDFPPSYFRYIQAVLRHCHSRRFFITEKGYIGIAPQEAEIGDDVYICAGAVTPFVLRDHGTVADDHGGNWCFNLVGECYKERSPWESIRYGLGDPEAIYIA</sequence>
<dbReference type="RefSeq" id="XP_033379741.1">
    <property type="nucleotide sequence ID" value="XM_033523820.1"/>
</dbReference>
<dbReference type="PANTHER" id="PTHR24148">
    <property type="entry name" value="ANKYRIN REPEAT DOMAIN-CONTAINING PROTEIN 39 HOMOLOG-RELATED"/>
    <property type="match status" value="1"/>
</dbReference>
<dbReference type="Proteomes" id="UP000799778">
    <property type="component" value="Unassembled WGS sequence"/>
</dbReference>
<name>A0A6A5XEC0_9PLEO</name>
<proteinExistence type="predicted"/>
<evidence type="ECO:0000313" key="3">
    <source>
        <dbReference type="Proteomes" id="UP000799778"/>
    </source>
</evidence>
<protein>
    <submittedName>
        <fullName evidence="2">HET-domain-containing protein</fullName>
    </submittedName>
</protein>
<dbReference type="PANTHER" id="PTHR24148:SF82">
    <property type="entry name" value="HETEROKARYON INCOMPATIBILITY DOMAIN-CONTAINING PROTEIN"/>
    <property type="match status" value="1"/>
</dbReference>
<feature type="domain" description="Heterokaryon incompatibility" evidence="1">
    <location>
        <begin position="51"/>
        <end position="194"/>
    </location>
</feature>
<evidence type="ECO:0000313" key="2">
    <source>
        <dbReference type="EMBL" id="KAF2011402.1"/>
    </source>
</evidence>
<dbReference type="EMBL" id="ML978074">
    <property type="protein sequence ID" value="KAF2011402.1"/>
    <property type="molecule type" value="Genomic_DNA"/>
</dbReference>
<dbReference type="OrthoDB" id="2157530at2759"/>
<dbReference type="Pfam" id="PF06985">
    <property type="entry name" value="HET"/>
    <property type="match status" value="1"/>
</dbReference>
<reference evidence="2" key="1">
    <citation type="journal article" date="2020" name="Stud. Mycol.">
        <title>101 Dothideomycetes genomes: a test case for predicting lifestyles and emergence of pathogens.</title>
        <authorList>
            <person name="Haridas S."/>
            <person name="Albert R."/>
            <person name="Binder M."/>
            <person name="Bloem J."/>
            <person name="Labutti K."/>
            <person name="Salamov A."/>
            <person name="Andreopoulos B."/>
            <person name="Baker S."/>
            <person name="Barry K."/>
            <person name="Bills G."/>
            <person name="Bluhm B."/>
            <person name="Cannon C."/>
            <person name="Castanera R."/>
            <person name="Culley D."/>
            <person name="Daum C."/>
            <person name="Ezra D."/>
            <person name="Gonzalez J."/>
            <person name="Henrissat B."/>
            <person name="Kuo A."/>
            <person name="Liang C."/>
            <person name="Lipzen A."/>
            <person name="Lutzoni F."/>
            <person name="Magnuson J."/>
            <person name="Mondo S."/>
            <person name="Nolan M."/>
            <person name="Ohm R."/>
            <person name="Pangilinan J."/>
            <person name="Park H.-J."/>
            <person name="Ramirez L."/>
            <person name="Alfaro M."/>
            <person name="Sun H."/>
            <person name="Tritt A."/>
            <person name="Yoshinaga Y."/>
            <person name="Zwiers L.-H."/>
            <person name="Turgeon B."/>
            <person name="Goodwin S."/>
            <person name="Spatafora J."/>
            <person name="Crous P."/>
            <person name="Grigoriev I."/>
        </authorList>
    </citation>
    <scope>NUCLEOTIDE SEQUENCE</scope>
    <source>
        <strain evidence="2">CBS 175.79</strain>
    </source>
</reference>
<dbReference type="AlphaFoldDB" id="A0A6A5XEC0"/>
<dbReference type="Pfam" id="PF26639">
    <property type="entry name" value="Het-6_barrel"/>
    <property type="match status" value="1"/>
</dbReference>
<accession>A0A6A5XEC0</accession>
<keyword evidence="3" id="KW-1185">Reference proteome</keyword>
<organism evidence="2 3">
    <name type="scientific">Aaosphaeria arxii CBS 175.79</name>
    <dbReference type="NCBI Taxonomy" id="1450172"/>
    <lineage>
        <taxon>Eukaryota</taxon>
        <taxon>Fungi</taxon>
        <taxon>Dikarya</taxon>
        <taxon>Ascomycota</taxon>
        <taxon>Pezizomycotina</taxon>
        <taxon>Dothideomycetes</taxon>
        <taxon>Pleosporomycetidae</taxon>
        <taxon>Pleosporales</taxon>
        <taxon>Pleosporales incertae sedis</taxon>
        <taxon>Aaosphaeria</taxon>
    </lineage>
</organism>